<evidence type="ECO:0000313" key="8">
    <source>
        <dbReference type="Proteomes" id="UP000011115"/>
    </source>
</evidence>
<evidence type="ECO:0000256" key="2">
    <source>
        <dbReference type="ARBA" id="ARBA00022761"/>
    </source>
</evidence>
<dbReference type="InParanoid" id="M1B1M5"/>
<dbReference type="FunFam" id="2.60.120.10:FF:000073">
    <property type="entry name" value="Glycinin G1"/>
    <property type="match status" value="1"/>
</dbReference>
<dbReference type="PANTHER" id="PTHR31189">
    <property type="entry name" value="OS03G0336100 PROTEIN-RELATED"/>
    <property type="match status" value="1"/>
</dbReference>
<proteinExistence type="inferred from homology"/>
<evidence type="ECO:0000256" key="1">
    <source>
        <dbReference type="ARBA" id="ARBA00007178"/>
    </source>
</evidence>
<reference evidence="8" key="1">
    <citation type="journal article" date="2011" name="Nature">
        <title>Genome sequence and analysis of the tuber crop potato.</title>
        <authorList>
            <consortium name="The Potato Genome Sequencing Consortium"/>
        </authorList>
    </citation>
    <scope>NUCLEOTIDE SEQUENCE [LARGE SCALE GENOMIC DNA]</scope>
    <source>
        <strain evidence="8">cv. DM1-3 516 R44</strain>
    </source>
</reference>
<evidence type="ECO:0000259" key="6">
    <source>
        <dbReference type="SMART" id="SM00835"/>
    </source>
</evidence>
<evidence type="ECO:0000256" key="5">
    <source>
        <dbReference type="SAM" id="MobiDB-lite"/>
    </source>
</evidence>
<dbReference type="GO" id="GO:0045735">
    <property type="term" value="F:nutrient reservoir activity"/>
    <property type="evidence" value="ECO:0007669"/>
    <property type="project" value="UniProtKB-KW"/>
</dbReference>
<dbReference type="Proteomes" id="UP000011115">
    <property type="component" value="Unassembled WGS sequence"/>
</dbReference>
<accession>M1B1M5</accession>
<name>M1B1M5_SOLTU</name>
<dbReference type="EnsemblPlants" id="PGSC0003DMT400034989">
    <property type="protein sequence ID" value="PGSC0003DMT400034989"/>
    <property type="gene ID" value="PGSC0003DMG400013452"/>
</dbReference>
<dbReference type="Gramene" id="PGSC0003DMT400034989">
    <property type="protein sequence ID" value="PGSC0003DMT400034989"/>
    <property type="gene ID" value="PGSC0003DMG400013452"/>
</dbReference>
<dbReference type="PANTHER" id="PTHR31189:SF76">
    <property type="entry name" value="11S GLOBULIN SUBUNIT BETA-LIKE"/>
    <property type="match status" value="1"/>
</dbReference>
<dbReference type="Pfam" id="PF00190">
    <property type="entry name" value="Cupin_1"/>
    <property type="match status" value="2"/>
</dbReference>
<dbReference type="AlphaFoldDB" id="M1B1M5"/>
<feature type="region of interest" description="Disordered" evidence="5">
    <location>
        <begin position="158"/>
        <end position="179"/>
    </location>
</feature>
<dbReference type="eggNOG" id="ENOG502QU1J">
    <property type="taxonomic scope" value="Eukaryota"/>
</dbReference>
<dbReference type="SUPFAM" id="SSF51182">
    <property type="entry name" value="RmlC-like cupins"/>
    <property type="match status" value="1"/>
</dbReference>
<feature type="region of interest" description="Disordered" evidence="5">
    <location>
        <begin position="71"/>
        <end position="91"/>
    </location>
</feature>
<evidence type="ECO:0000256" key="4">
    <source>
        <dbReference type="ARBA" id="ARBA00023157"/>
    </source>
</evidence>
<dbReference type="Gene3D" id="2.60.120.10">
    <property type="entry name" value="Jelly Rolls"/>
    <property type="match status" value="2"/>
</dbReference>
<dbReference type="SMART" id="SM00835">
    <property type="entry name" value="Cupin_1"/>
    <property type="match status" value="2"/>
</dbReference>
<evidence type="ECO:0000256" key="3">
    <source>
        <dbReference type="ARBA" id="ARBA00023129"/>
    </source>
</evidence>
<keyword evidence="2" id="KW-0758">Storage protein</keyword>
<feature type="domain" description="Cupin type-1" evidence="6">
    <location>
        <begin position="258"/>
        <end position="407"/>
    </location>
</feature>
<dbReference type="CDD" id="cd02243">
    <property type="entry name" value="cupin_11S_legumin_C"/>
    <property type="match status" value="1"/>
</dbReference>
<sequence>MVEYDKRELLGCFAQIFERQQFWQRLQHQQQHRALRSKTECQIERLNAQEPNRSGVHSAIFPGCAETFETESPLDRRARSGDRGQRSLDRHQKVRRFRAGDILALPAGVTHWTYNDGEEPIISVSLIDTSNVANQLDLTFRKFFLAGNPQRGVQEQVLGRQQETGSQYGRRGSEQEKGGNMLSGFDAQVLSEAFNVDVEVIRKIQEQAPERGVIVQAENLRFLLPEAKEEEEEREWHSRRGIPLNGLEETFCTMKLRENIGHPTRSDVYNPRGGRISTVNSNTLPVLNWLQLSAERGTLYNNAIVAPHWNMNAHSIIYIIRGSGRFQVVGNAGKSVFDDEVRQGQLIVVPQNFAIVKKAGEQGLDYIAFKTNDNAMISPLAGRLSAIRAMPEEVLMNSYQITRQEAKSLKYNRDELSVFGPGARSSRQYA</sequence>
<keyword evidence="4" id="KW-1015">Disulfide bond</keyword>
<organism evidence="7 8">
    <name type="scientific">Solanum tuberosum</name>
    <name type="common">Potato</name>
    <dbReference type="NCBI Taxonomy" id="4113"/>
    <lineage>
        <taxon>Eukaryota</taxon>
        <taxon>Viridiplantae</taxon>
        <taxon>Streptophyta</taxon>
        <taxon>Embryophyta</taxon>
        <taxon>Tracheophyta</taxon>
        <taxon>Spermatophyta</taxon>
        <taxon>Magnoliopsida</taxon>
        <taxon>eudicotyledons</taxon>
        <taxon>Gunneridae</taxon>
        <taxon>Pentapetalae</taxon>
        <taxon>asterids</taxon>
        <taxon>lamiids</taxon>
        <taxon>Solanales</taxon>
        <taxon>Solanaceae</taxon>
        <taxon>Solanoideae</taxon>
        <taxon>Solaneae</taxon>
        <taxon>Solanum</taxon>
    </lineage>
</organism>
<feature type="compositionally biased region" description="Basic and acidic residues" evidence="5">
    <location>
        <begin position="73"/>
        <end position="91"/>
    </location>
</feature>
<protein>
    <submittedName>
        <fullName evidence="7">11S globulin isoform 3</fullName>
    </submittedName>
</protein>
<dbReference type="InterPro" id="IPR050253">
    <property type="entry name" value="Seed_Storage-Functional"/>
</dbReference>
<keyword evidence="8" id="KW-1185">Reference proteome</keyword>
<dbReference type="InterPro" id="IPR011051">
    <property type="entry name" value="RmlC_Cupin_sf"/>
</dbReference>
<dbReference type="CDD" id="cd02242">
    <property type="entry name" value="cupin_11S_legumin_N"/>
    <property type="match status" value="1"/>
</dbReference>
<dbReference type="FunCoup" id="M1B1M5">
    <property type="interactions" value="357"/>
</dbReference>
<keyword evidence="3" id="KW-0708">Seed storage protein</keyword>
<feature type="domain" description="Cupin type-1" evidence="6">
    <location>
        <begin position="13"/>
        <end position="202"/>
    </location>
</feature>
<dbReference type="InterPro" id="IPR006044">
    <property type="entry name" value="11S_seedstore_pln"/>
</dbReference>
<dbReference type="OMA" id="HESEDQQ"/>
<dbReference type="InterPro" id="IPR014710">
    <property type="entry name" value="RmlC-like_jellyroll"/>
</dbReference>
<evidence type="ECO:0000313" key="7">
    <source>
        <dbReference type="EnsemblPlants" id="PGSC0003DMT400034989"/>
    </source>
</evidence>
<dbReference type="HOGENOM" id="CLU_026341_2_0_1"/>
<dbReference type="PaxDb" id="4113-PGSC0003DMT400034989"/>
<dbReference type="PRINTS" id="PR00439">
    <property type="entry name" value="11SGLOBULIN"/>
</dbReference>
<comment type="similarity">
    <text evidence="1">Belongs to the 11S seed storage protein (globulins) family.</text>
</comment>
<reference evidence="7" key="2">
    <citation type="submission" date="2015-06" db="UniProtKB">
        <authorList>
            <consortium name="EnsemblPlants"/>
        </authorList>
    </citation>
    <scope>IDENTIFICATION</scope>
    <source>
        <strain evidence="7">DM1-3 516 R44</strain>
    </source>
</reference>
<dbReference type="InterPro" id="IPR006045">
    <property type="entry name" value="Cupin_1"/>
</dbReference>